<dbReference type="GO" id="GO:0000428">
    <property type="term" value="C:DNA-directed RNA polymerase complex"/>
    <property type="evidence" value="ECO:0007669"/>
    <property type="project" value="UniProtKB-KW"/>
</dbReference>
<reference evidence="3 4" key="1">
    <citation type="submission" date="2016-09" db="EMBL/GenBank/DDBJ databases">
        <title>Lactic acid bacteria from MAP meat Genome sequencing and assembly.</title>
        <authorList>
            <person name="Behr J."/>
            <person name="Hilgarth M."/>
            <person name="Vogel R.F."/>
        </authorList>
    </citation>
    <scope>NUCLEOTIDE SEQUENCE [LARGE SCALE GENOMIC DNA]</scope>
    <source>
        <strain evidence="3 4">TMW21615</strain>
    </source>
</reference>
<keyword evidence="2" id="KW-0240">DNA-directed RNA polymerase</keyword>
<dbReference type="Proteomes" id="UP000516280">
    <property type="component" value="Chromosome"/>
</dbReference>
<evidence type="ECO:0000313" key="3">
    <source>
        <dbReference type="EMBL" id="QDJ28793.1"/>
    </source>
</evidence>
<dbReference type="EMBL" id="JAAEDA010000002">
    <property type="protein sequence ID" value="MCJ1976776.1"/>
    <property type="molecule type" value="Genomic_DNA"/>
</dbReference>
<evidence type="ECO:0000313" key="4">
    <source>
        <dbReference type="Proteomes" id="UP000516280"/>
    </source>
</evidence>
<dbReference type="AlphaFoldDB" id="A0A7L4WH16"/>
<dbReference type="EMBL" id="CP017195">
    <property type="protein sequence ID" value="QDJ28793.1"/>
    <property type="molecule type" value="Genomic_DNA"/>
</dbReference>
<name>A0A7L4WH16_9LACT</name>
<evidence type="ECO:0000313" key="5">
    <source>
        <dbReference type="Proteomes" id="UP001522462"/>
    </source>
</evidence>
<organism evidence="3 4">
    <name type="scientific">Pseudolactococcus paracarnosus</name>
    <dbReference type="NCBI Taxonomy" id="2749962"/>
    <lineage>
        <taxon>Bacteria</taxon>
        <taxon>Bacillati</taxon>
        <taxon>Bacillota</taxon>
        <taxon>Bacilli</taxon>
        <taxon>Lactobacillales</taxon>
        <taxon>Streptococcaceae</taxon>
        <taxon>Pseudolactococcus</taxon>
    </lineage>
</organism>
<keyword evidence="2" id="KW-0804">Transcription</keyword>
<evidence type="ECO:0000313" key="2">
    <source>
        <dbReference type="EMBL" id="MCJ1976776.1"/>
    </source>
</evidence>
<dbReference type="KEGG" id="lpaa:BHS01_09745"/>
<dbReference type="Pfam" id="PF11772">
    <property type="entry name" value="EpuA"/>
    <property type="match status" value="1"/>
</dbReference>
<keyword evidence="1" id="KW-0472">Membrane</keyword>
<dbReference type="RefSeq" id="WP_109835375.1">
    <property type="nucleotide sequence ID" value="NZ_CP017195.1"/>
</dbReference>
<dbReference type="InterPro" id="IPR024596">
    <property type="entry name" value="RNApol_su_b/EpuA"/>
</dbReference>
<protein>
    <submittedName>
        <fullName evidence="2">DNA-directed RNA polymerase subunit beta</fullName>
    </submittedName>
</protein>
<keyword evidence="5" id="KW-1185">Reference proteome</keyword>
<accession>A0A7L4WH16</accession>
<proteinExistence type="predicted"/>
<sequence length="63" mass="6924">MFKKTIKFLGLRISLILLVVILMALAIVLGLMLGYGGLGGKNPGDIFRPSIWHDFFSKLSSKS</sequence>
<feature type="transmembrane region" description="Helical" evidence="1">
    <location>
        <begin position="12"/>
        <end position="35"/>
    </location>
</feature>
<keyword evidence="1" id="KW-0812">Transmembrane</keyword>
<reference evidence="2 5" key="3">
    <citation type="journal article" date="2022" name="Microbiol. Res.">
        <title>Comparative genome analysis, predicted lifestyle and antimicrobial strategies of Lactococcus carnosus and Lactococcus paracarnosus isolated from meat.</title>
        <authorList>
            <person name="Werum V."/>
            <person name="Ehrmann M."/>
            <person name="Vogel R."/>
            <person name="Hilgarth M."/>
        </authorList>
    </citation>
    <scope>NUCLEOTIDE SEQUENCE [LARGE SCALE GENOMIC DNA]</scope>
    <source>
        <strain evidence="2 5">TMW21897</strain>
    </source>
</reference>
<evidence type="ECO:0000256" key="1">
    <source>
        <dbReference type="SAM" id="Phobius"/>
    </source>
</evidence>
<keyword evidence="1" id="KW-1133">Transmembrane helix</keyword>
<reference evidence="2" key="2">
    <citation type="submission" date="2020-01" db="EMBL/GenBank/DDBJ databases">
        <authorList>
            <person name="Hilgarth M."/>
            <person name="Vogel R.F."/>
        </authorList>
    </citation>
    <scope>NUCLEOTIDE SEQUENCE</scope>
    <source>
        <strain evidence="2">TMW21897</strain>
    </source>
</reference>
<gene>
    <name evidence="3" type="ORF">BHS01_09745</name>
    <name evidence="2" type="ORF">GYN19_02235</name>
</gene>
<dbReference type="Proteomes" id="UP001522462">
    <property type="component" value="Unassembled WGS sequence"/>
</dbReference>